<dbReference type="STRING" id="5601.A0A0D2G4N9"/>
<dbReference type="Proteomes" id="UP000054266">
    <property type="component" value="Unassembled WGS sequence"/>
</dbReference>
<dbReference type="PANTHER" id="PTHR38788:SF3">
    <property type="entry name" value="CLR5 DOMAIN-CONTAINING PROTEIN"/>
    <property type="match status" value="1"/>
</dbReference>
<dbReference type="AlphaFoldDB" id="A0A0D2G4N9"/>
<evidence type="ECO:0000313" key="3">
    <source>
        <dbReference type="EMBL" id="KIW73770.1"/>
    </source>
</evidence>
<dbReference type="EMBL" id="KN846956">
    <property type="protein sequence ID" value="KIW73770.1"/>
    <property type="molecule type" value="Genomic_DNA"/>
</dbReference>
<proteinExistence type="predicted"/>
<feature type="region of interest" description="Disordered" evidence="1">
    <location>
        <begin position="537"/>
        <end position="580"/>
    </location>
</feature>
<name>A0A0D2G4N9_9EURO</name>
<feature type="compositionally biased region" description="Polar residues" evidence="1">
    <location>
        <begin position="556"/>
        <end position="570"/>
    </location>
</feature>
<dbReference type="InterPro" id="IPR011990">
    <property type="entry name" value="TPR-like_helical_dom_sf"/>
</dbReference>
<reference evidence="3 4" key="1">
    <citation type="submission" date="2015-01" db="EMBL/GenBank/DDBJ databases">
        <title>The Genome Sequence of Capronia semiimmersa CBS27337.</title>
        <authorList>
            <consortium name="The Broad Institute Genomics Platform"/>
            <person name="Cuomo C."/>
            <person name="de Hoog S."/>
            <person name="Gorbushina A."/>
            <person name="Stielow B."/>
            <person name="Teixiera M."/>
            <person name="Abouelleil A."/>
            <person name="Chapman S.B."/>
            <person name="Priest M."/>
            <person name="Young S.K."/>
            <person name="Wortman J."/>
            <person name="Nusbaum C."/>
            <person name="Birren B."/>
        </authorList>
    </citation>
    <scope>NUCLEOTIDE SEQUENCE [LARGE SCALE GENOMIC DNA]</scope>
    <source>
        <strain evidence="3 4">CBS 27337</strain>
    </source>
</reference>
<evidence type="ECO:0000259" key="2">
    <source>
        <dbReference type="Pfam" id="PF14420"/>
    </source>
</evidence>
<dbReference type="Gene3D" id="1.25.40.10">
    <property type="entry name" value="Tetratricopeptide repeat domain"/>
    <property type="match status" value="1"/>
</dbReference>
<evidence type="ECO:0000313" key="4">
    <source>
        <dbReference type="Proteomes" id="UP000054266"/>
    </source>
</evidence>
<sequence>MPTTDPPRRRKKAPSEAEWNRIRPAFERLYIRERQTLPRISAILAKDHNFHAAPCMYKHRISKWGLKKNFRLEELEAVASTLGHFVQAGLNPPNAIIDNREVPIERAKRHFKASFRCEDQLPSGGTMVRPKESFRQNCRAVCAKRTTQTKLGLQQRSQTVPRVLLQQSAESHLLESTLAAVNNYFAWRLSQSDEYFAVPKHGDGEHTVFSDEIDPTDTFLLMEDGIRAALAGAYQVSQSVIRRFCVQARVLLLQQHPSLLENLVYTFRNGFRGLARQIQSSISSYLAALAKRLFEHGHPVLMILKLLNCYEGQGKGFQLVWKLMCEIATRQKDPNAQIIFDLDYNMALASVENDDLHTAAGFCQALLQRYMDRLDERHEFCRILLRLLGQLYYRYDLNDKAEQVLLRVLELDDFYARDARNADWISLSAIRCLGAICEETEDLSGAVKWYSQAYEAACYSYGVEDGTTQASLHKLKSVQRRLGETDDVLGEDQIDEADILEEIRIRTAQLALEGFSAEAGLEATAGPWNEWQADILDANDSTRPSRSGRANEDGISDTSQQVGSHQSSPRTESKGVGNDILLGGESAWHAANASGQEHEKEHSLESSIQCLQDPAHGTAFDTLNEVDVAFDLSYCSAADPSISTMEPPFTASEIASDALHTHSLSSNAQDATTAEQYIDLLPSLENGLEFDEFDHVKASNMTESNLMIRDTDGNANVSNPGFFDCSDLQDWHALDGHDAVHNQDPDIDWGDLMTFE</sequence>
<gene>
    <name evidence="3" type="ORF">PV04_01863</name>
</gene>
<keyword evidence="4" id="KW-1185">Reference proteome</keyword>
<dbReference type="InterPro" id="IPR025676">
    <property type="entry name" value="Clr5_dom"/>
</dbReference>
<dbReference type="HOGENOM" id="CLU_378616_0_0_1"/>
<dbReference type="PANTHER" id="PTHR38788">
    <property type="entry name" value="CLR5 DOMAIN-CONTAINING PROTEIN"/>
    <property type="match status" value="1"/>
</dbReference>
<organism evidence="3 4">
    <name type="scientific">Phialophora macrospora</name>
    <dbReference type="NCBI Taxonomy" id="1851006"/>
    <lineage>
        <taxon>Eukaryota</taxon>
        <taxon>Fungi</taxon>
        <taxon>Dikarya</taxon>
        <taxon>Ascomycota</taxon>
        <taxon>Pezizomycotina</taxon>
        <taxon>Eurotiomycetes</taxon>
        <taxon>Chaetothyriomycetidae</taxon>
        <taxon>Chaetothyriales</taxon>
        <taxon>Herpotrichiellaceae</taxon>
        <taxon>Phialophora</taxon>
    </lineage>
</organism>
<protein>
    <recommendedName>
        <fullName evidence="2">Clr5 domain-containing protein</fullName>
    </recommendedName>
</protein>
<accession>A0A0D2G4N9</accession>
<dbReference type="SUPFAM" id="SSF48452">
    <property type="entry name" value="TPR-like"/>
    <property type="match status" value="1"/>
</dbReference>
<feature type="domain" description="Clr5" evidence="2">
    <location>
        <begin position="16"/>
        <end position="68"/>
    </location>
</feature>
<dbReference type="Pfam" id="PF14420">
    <property type="entry name" value="Clr5"/>
    <property type="match status" value="1"/>
</dbReference>
<evidence type="ECO:0000256" key="1">
    <source>
        <dbReference type="SAM" id="MobiDB-lite"/>
    </source>
</evidence>